<dbReference type="SUPFAM" id="SSF51120">
    <property type="entry name" value="beta-Roll"/>
    <property type="match status" value="1"/>
</dbReference>
<dbReference type="GO" id="GO:0005509">
    <property type="term" value="F:calcium ion binding"/>
    <property type="evidence" value="ECO:0007669"/>
    <property type="project" value="InterPro"/>
</dbReference>
<dbReference type="Pfam" id="PF00353">
    <property type="entry name" value="HemolysinCabind"/>
    <property type="match status" value="1"/>
</dbReference>
<organism evidence="1 2">
    <name type="scientific">Candidatus Magnetoglobus multicellularis str. Araruama</name>
    <dbReference type="NCBI Taxonomy" id="890399"/>
    <lineage>
        <taxon>Bacteria</taxon>
        <taxon>Pseudomonadati</taxon>
        <taxon>Thermodesulfobacteriota</taxon>
        <taxon>Desulfobacteria</taxon>
        <taxon>Desulfobacterales</taxon>
        <taxon>Desulfobacteraceae</taxon>
        <taxon>Candidatus Magnetoglobus</taxon>
    </lineage>
</organism>
<gene>
    <name evidence="1" type="ORF">OMM_02285</name>
</gene>
<name>A0A1V1PAC6_9BACT</name>
<protein>
    <submittedName>
        <fullName evidence="1">Uncharacterized protein</fullName>
    </submittedName>
</protein>
<dbReference type="Proteomes" id="UP000189670">
    <property type="component" value="Unassembled WGS sequence"/>
</dbReference>
<reference evidence="2" key="1">
    <citation type="submission" date="2012-11" db="EMBL/GenBank/DDBJ databases">
        <authorList>
            <person name="Lucero-Rivera Y.E."/>
            <person name="Tovar-Ramirez D."/>
        </authorList>
    </citation>
    <scope>NUCLEOTIDE SEQUENCE [LARGE SCALE GENOMIC DNA]</scope>
    <source>
        <strain evidence="2">Araruama</strain>
    </source>
</reference>
<comment type="caution">
    <text evidence="1">The sequence shown here is derived from an EMBL/GenBank/DDBJ whole genome shotgun (WGS) entry which is preliminary data.</text>
</comment>
<dbReference type="EMBL" id="ATBP01000232">
    <property type="protein sequence ID" value="ETR71713.1"/>
    <property type="molecule type" value="Genomic_DNA"/>
</dbReference>
<dbReference type="PRINTS" id="PR00313">
    <property type="entry name" value="CABNDNGRPT"/>
</dbReference>
<sequence>MDGLFAEMLVYERPLTYMEKWRIYAHLRGKWFGDVISDYSNATRDMQIMANSGRQSEIIRVKQAAADQAWMAYRDAVFSGENVTQTLTLLETYLPDNWQWSTTPPSTDEALQAISTIEYNYQEDFVALYGKDHSYVFIGGMGDDTLIGGFENDILIGGAGANTLKGCAGRDIFVVTDADDVIDFNESDHDILDISHLLDHTTQPLNQYIHFELVNDPETSEVHTIRS</sequence>
<accession>A0A1V1PAC6</accession>
<dbReference type="Gene3D" id="2.150.10.10">
    <property type="entry name" value="Serralysin-like metalloprotease, C-terminal"/>
    <property type="match status" value="1"/>
</dbReference>
<evidence type="ECO:0000313" key="1">
    <source>
        <dbReference type="EMBL" id="ETR71713.1"/>
    </source>
</evidence>
<dbReference type="NCBIfam" id="TIGR03661">
    <property type="entry name" value="T1SS_VCA0849"/>
    <property type="match status" value="1"/>
</dbReference>
<dbReference type="InterPro" id="IPR011049">
    <property type="entry name" value="Serralysin-like_metalloprot_C"/>
</dbReference>
<evidence type="ECO:0000313" key="2">
    <source>
        <dbReference type="Proteomes" id="UP000189670"/>
    </source>
</evidence>
<dbReference type="InterPro" id="IPR001343">
    <property type="entry name" value="Hemolysn_Ca-bd"/>
</dbReference>
<proteinExistence type="predicted"/>
<dbReference type="AlphaFoldDB" id="A0A1V1PAC6"/>
<dbReference type="InterPro" id="IPR019960">
    <property type="entry name" value="T1SS_VCA0849"/>
</dbReference>